<evidence type="ECO:0000313" key="3">
    <source>
        <dbReference type="Proteomes" id="UP000184383"/>
    </source>
</evidence>
<accession>A0A1L9RFY9</accession>
<feature type="region of interest" description="Disordered" evidence="1">
    <location>
        <begin position="1"/>
        <end position="116"/>
    </location>
</feature>
<organism evidence="2 3">
    <name type="scientific">Aspergillus wentii DTO 134E9</name>
    <dbReference type="NCBI Taxonomy" id="1073089"/>
    <lineage>
        <taxon>Eukaryota</taxon>
        <taxon>Fungi</taxon>
        <taxon>Dikarya</taxon>
        <taxon>Ascomycota</taxon>
        <taxon>Pezizomycotina</taxon>
        <taxon>Eurotiomycetes</taxon>
        <taxon>Eurotiomycetidae</taxon>
        <taxon>Eurotiales</taxon>
        <taxon>Aspergillaceae</taxon>
        <taxon>Aspergillus</taxon>
        <taxon>Aspergillus subgen. Cremei</taxon>
    </lineage>
</organism>
<feature type="compositionally biased region" description="Polar residues" evidence="1">
    <location>
        <begin position="13"/>
        <end position="23"/>
    </location>
</feature>
<sequence>MPPITPFRPPASTRRNASPQFASTPRFLLSQRARSSRDKDDIDIAGEDELSFSTPVASTRSAPRPGTQLGSAPRRKEVIEDSEDDELPQDAAHTNPSTDNIFDEGTPGSPTGFAGEIEAQFDALFGSPVDRSKRRRISLNAETPVAHRAKPWEDHILSSSPERPSSSIDDVHPSPIPHRVMQIGSEHRPQRPATATPQPSTPAVMKSGFRNHPRFMLSATPQISSTQTPSAPATITPASQRRKPAFVIPRSPSPSRAEDDTAPLPTPFSPLSKTLNRRGRRANAPAYLPGGMAADVRSWILDMGTKRENLDNSPNNRPAVAEPPFADPKKYSLIARVRNVRQTALSSSGPLAFVEGQSGSNTGDDQVSESPNILLLGPPRSKPAESSMLSAHVPELRADNLIGVHRGLTWEIYLNERVGCSLPTENLDPNQSQQENHTDTKQWLVGMEWDLIQ</sequence>
<dbReference type="OrthoDB" id="5389296at2759"/>
<protein>
    <submittedName>
        <fullName evidence="2">Uncharacterized protein</fullName>
    </submittedName>
</protein>
<feature type="region of interest" description="Disordered" evidence="1">
    <location>
        <begin position="221"/>
        <end position="274"/>
    </location>
</feature>
<dbReference type="Proteomes" id="UP000184383">
    <property type="component" value="Unassembled WGS sequence"/>
</dbReference>
<dbReference type="EMBL" id="KV878213">
    <property type="protein sequence ID" value="OJJ33842.1"/>
    <property type="molecule type" value="Genomic_DNA"/>
</dbReference>
<feature type="compositionally biased region" description="Low complexity" evidence="1">
    <location>
        <begin position="191"/>
        <end position="203"/>
    </location>
</feature>
<reference evidence="3" key="1">
    <citation type="journal article" date="2017" name="Genome Biol.">
        <title>Comparative genomics reveals high biological diversity and specific adaptations in the industrially and medically important fungal genus Aspergillus.</title>
        <authorList>
            <person name="de Vries R.P."/>
            <person name="Riley R."/>
            <person name="Wiebenga A."/>
            <person name="Aguilar-Osorio G."/>
            <person name="Amillis S."/>
            <person name="Uchima C.A."/>
            <person name="Anderluh G."/>
            <person name="Asadollahi M."/>
            <person name="Askin M."/>
            <person name="Barry K."/>
            <person name="Battaglia E."/>
            <person name="Bayram O."/>
            <person name="Benocci T."/>
            <person name="Braus-Stromeyer S.A."/>
            <person name="Caldana C."/>
            <person name="Canovas D."/>
            <person name="Cerqueira G.C."/>
            <person name="Chen F."/>
            <person name="Chen W."/>
            <person name="Choi C."/>
            <person name="Clum A."/>
            <person name="Dos Santos R.A."/>
            <person name="Damasio A.R."/>
            <person name="Diallinas G."/>
            <person name="Emri T."/>
            <person name="Fekete E."/>
            <person name="Flipphi M."/>
            <person name="Freyberg S."/>
            <person name="Gallo A."/>
            <person name="Gournas C."/>
            <person name="Habgood R."/>
            <person name="Hainaut M."/>
            <person name="Harispe M.L."/>
            <person name="Henrissat B."/>
            <person name="Hilden K.S."/>
            <person name="Hope R."/>
            <person name="Hossain A."/>
            <person name="Karabika E."/>
            <person name="Karaffa L."/>
            <person name="Karanyi Z."/>
            <person name="Krasevec N."/>
            <person name="Kuo A."/>
            <person name="Kusch H."/>
            <person name="LaButti K."/>
            <person name="Lagendijk E.L."/>
            <person name="Lapidus A."/>
            <person name="Levasseur A."/>
            <person name="Lindquist E."/>
            <person name="Lipzen A."/>
            <person name="Logrieco A.F."/>
            <person name="MacCabe A."/>
            <person name="Maekelae M.R."/>
            <person name="Malavazi I."/>
            <person name="Melin P."/>
            <person name="Meyer V."/>
            <person name="Mielnichuk N."/>
            <person name="Miskei M."/>
            <person name="Molnar A.P."/>
            <person name="Mule G."/>
            <person name="Ngan C.Y."/>
            <person name="Orejas M."/>
            <person name="Orosz E."/>
            <person name="Ouedraogo J.P."/>
            <person name="Overkamp K.M."/>
            <person name="Park H.-S."/>
            <person name="Perrone G."/>
            <person name="Piumi F."/>
            <person name="Punt P.J."/>
            <person name="Ram A.F."/>
            <person name="Ramon A."/>
            <person name="Rauscher S."/>
            <person name="Record E."/>
            <person name="Riano-Pachon D.M."/>
            <person name="Robert V."/>
            <person name="Roehrig J."/>
            <person name="Ruller R."/>
            <person name="Salamov A."/>
            <person name="Salih N.S."/>
            <person name="Samson R.A."/>
            <person name="Sandor E."/>
            <person name="Sanguinetti M."/>
            <person name="Schuetze T."/>
            <person name="Sepcic K."/>
            <person name="Shelest E."/>
            <person name="Sherlock G."/>
            <person name="Sophianopoulou V."/>
            <person name="Squina F.M."/>
            <person name="Sun H."/>
            <person name="Susca A."/>
            <person name="Todd R.B."/>
            <person name="Tsang A."/>
            <person name="Unkles S.E."/>
            <person name="van de Wiele N."/>
            <person name="van Rossen-Uffink D."/>
            <person name="Oliveira J.V."/>
            <person name="Vesth T.C."/>
            <person name="Visser J."/>
            <person name="Yu J.-H."/>
            <person name="Zhou M."/>
            <person name="Andersen M.R."/>
            <person name="Archer D.B."/>
            <person name="Baker S.E."/>
            <person name="Benoit I."/>
            <person name="Brakhage A.A."/>
            <person name="Braus G.H."/>
            <person name="Fischer R."/>
            <person name="Frisvad J.C."/>
            <person name="Goldman G.H."/>
            <person name="Houbraken J."/>
            <person name="Oakley B."/>
            <person name="Pocsi I."/>
            <person name="Scazzocchio C."/>
            <person name="Seiboth B."/>
            <person name="vanKuyk P.A."/>
            <person name="Wortman J."/>
            <person name="Dyer P.S."/>
            <person name="Grigoriev I.V."/>
        </authorList>
    </citation>
    <scope>NUCLEOTIDE SEQUENCE [LARGE SCALE GENOMIC DNA]</scope>
    <source>
        <strain evidence="3">DTO 134E9</strain>
    </source>
</reference>
<feature type="compositionally biased region" description="Polar residues" evidence="1">
    <location>
        <begin position="51"/>
        <end position="61"/>
    </location>
</feature>
<dbReference type="RefSeq" id="XP_040687518.1">
    <property type="nucleotide sequence ID" value="XM_040833218.1"/>
</dbReference>
<proteinExistence type="predicted"/>
<keyword evidence="3" id="KW-1185">Reference proteome</keyword>
<feature type="compositionally biased region" description="Polar residues" evidence="1">
    <location>
        <begin position="221"/>
        <end position="239"/>
    </location>
</feature>
<dbReference type="STRING" id="1073089.A0A1L9RFY9"/>
<dbReference type="AlphaFoldDB" id="A0A1L9RFY9"/>
<feature type="region of interest" description="Disordered" evidence="1">
    <location>
        <begin position="140"/>
        <end position="203"/>
    </location>
</feature>
<name>A0A1L9RFY9_ASPWE</name>
<feature type="compositionally biased region" description="Low complexity" evidence="1">
    <location>
        <begin position="158"/>
        <end position="167"/>
    </location>
</feature>
<dbReference type="VEuPathDB" id="FungiDB:ASPWEDRAFT_29040"/>
<evidence type="ECO:0000313" key="2">
    <source>
        <dbReference type="EMBL" id="OJJ33842.1"/>
    </source>
</evidence>
<evidence type="ECO:0000256" key="1">
    <source>
        <dbReference type="SAM" id="MobiDB-lite"/>
    </source>
</evidence>
<gene>
    <name evidence="2" type="ORF">ASPWEDRAFT_29040</name>
</gene>
<dbReference type="GeneID" id="63749066"/>